<dbReference type="Proteomes" id="UP000663722">
    <property type="component" value="Chromosome"/>
</dbReference>
<keyword evidence="2" id="KW-1185">Reference proteome</keyword>
<evidence type="ECO:0000313" key="2">
    <source>
        <dbReference type="Proteomes" id="UP000663722"/>
    </source>
</evidence>
<sequence>MFLRHLFPLFLFALEGRKTAVCHNTMFKLQSFYTYLTPDT</sequence>
<accession>A0A975BF80</accession>
<dbReference type="KEGG" id="dmm:dnm_002700"/>
<dbReference type="AlphaFoldDB" id="A0A975BF80"/>
<protein>
    <submittedName>
        <fullName evidence="1">Uncharacterized protein</fullName>
    </submittedName>
</protein>
<evidence type="ECO:0000313" key="1">
    <source>
        <dbReference type="EMBL" id="QTA84276.1"/>
    </source>
</evidence>
<organism evidence="1 2">
    <name type="scientific">Desulfonema magnum</name>
    <dbReference type="NCBI Taxonomy" id="45655"/>
    <lineage>
        <taxon>Bacteria</taxon>
        <taxon>Pseudomonadati</taxon>
        <taxon>Thermodesulfobacteriota</taxon>
        <taxon>Desulfobacteria</taxon>
        <taxon>Desulfobacterales</taxon>
        <taxon>Desulfococcaceae</taxon>
        <taxon>Desulfonema</taxon>
    </lineage>
</organism>
<name>A0A975BF80_9BACT</name>
<proteinExistence type="predicted"/>
<gene>
    <name evidence="1" type="ORF">dnm_002700</name>
</gene>
<dbReference type="EMBL" id="CP061800">
    <property type="protein sequence ID" value="QTA84276.1"/>
    <property type="molecule type" value="Genomic_DNA"/>
</dbReference>
<reference evidence="1" key="1">
    <citation type="journal article" date="2021" name="Microb. Physiol.">
        <title>Proteogenomic Insights into the Physiology of Marine, Sulfate-Reducing, Filamentous Desulfonema limicola and Desulfonema magnum.</title>
        <authorList>
            <person name="Schnaars V."/>
            <person name="Wohlbrand L."/>
            <person name="Scheve S."/>
            <person name="Hinrichs C."/>
            <person name="Reinhardt R."/>
            <person name="Rabus R."/>
        </authorList>
    </citation>
    <scope>NUCLEOTIDE SEQUENCE</scope>
    <source>
        <strain evidence="1">4be13</strain>
    </source>
</reference>